<evidence type="ECO:0000256" key="4">
    <source>
        <dbReference type="ARBA" id="ARBA00023136"/>
    </source>
</evidence>
<feature type="non-terminal residue" evidence="7">
    <location>
        <position position="433"/>
    </location>
</feature>
<dbReference type="GO" id="GO:0016020">
    <property type="term" value="C:membrane"/>
    <property type="evidence" value="ECO:0007669"/>
    <property type="project" value="UniProtKB-SubCell"/>
</dbReference>
<accession>A0A3D3R5T9</accession>
<comment type="subcellular location">
    <subcellularLocation>
        <location evidence="1">Membrane</location>
        <topology evidence="1">Multi-pass membrane protein</topology>
    </subcellularLocation>
</comment>
<dbReference type="Pfam" id="PF02674">
    <property type="entry name" value="Colicin_V"/>
    <property type="match status" value="1"/>
</dbReference>
<feature type="transmembrane region" description="Helical" evidence="6">
    <location>
        <begin position="88"/>
        <end position="106"/>
    </location>
</feature>
<protein>
    <recommendedName>
        <fullName evidence="9">Colicin V production protein</fullName>
    </recommendedName>
</protein>
<organism evidence="7 8">
    <name type="scientific">Gimesia maris</name>
    <dbReference type="NCBI Taxonomy" id="122"/>
    <lineage>
        <taxon>Bacteria</taxon>
        <taxon>Pseudomonadati</taxon>
        <taxon>Planctomycetota</taxon>
        <taxon>Planctomycetia</taxon>
        <taxon>Planctomycetales</taxon>
        <taxon>Planctomycetaceae</taxon>
        <taxon>Gimesia</taxon>
    </lineage>
</organism>
<dbReference type="AlphaFoldDB" id="A0A3D3R5T9"/>
<keyword evidence="3 6" id="KW-1133">Transmembrane helix</keyword>
<feature type="transmembrane region" description="Helical" evidence="6">
    <location>
        <begin position="51"/>
        <end position="68"/>
    </location>
</feature>
<evidence type="ECO:0000313" key="7">
    <source>
        <dbReference type="EMBL" id="HCO24221.1"/>
    </source>
</evidence>
<evidence type="ECO:0000256" key="3">
    <source>
        <dbReference type="ARBA" id="ARBA00022989"/>
    </source>
</evidence>
<dbReference type="InterPro" id="IPR003825">
    <property type="entry name" value="Colicin-V_CvpA"/>
</dbReference>
<keyword evidence="4 6" id="KW-0472">Membrane</keyword>
<evidence type="ECO:0000256" key="5">
    <source>
        <dbReference type="SAM" id="MobiDB-lite"/>
    </source>
</evidence>
<feature type="transmembrane region" description="Helical" evidence="6">
    <location>
        <begin position="127"/>
        <end position="148"/>
    </location>
</feature>
<feature type="compositionally biased region" description="Basic and acidic residues" evidence="5">
    <location>
        <begin position="208"/>
        <end position="219"/>
    </location>
</feature>
<comment type="caution">
    <text evidence="7">The sequence shown here is derived from an EMBL/GenBank/DDBJ whole genome shotgun (WGS) entry which is preliminary data.</text>
</comment>
<proteinExistence type="predicted"/>
<reference evidence="7 8" key="1">
    <citation type="journal article" date="2018" name="Nat. Biotechnol.">
        <title>A standardized bacterial taxonomy based on genome phylogeny substantially revises the tree of life.</title>
        <authorList>
            <person name="Parks D.H."/>
            <person name="Chuvochina M."/>
            <person name="Waite D.W."/>
            <person name="Rinke C."/>
            <person name="Skarshewski A."/>
            <person name="Chaumeil P.A."/>
            <person name="Hugenholtz P."/>
        </authorList>
    </citation>
    <scope>NUCLEOTIDE SEQUENCE [LARGE SCALE GENOMIC DNA]</scope>
    <source>
        <strain evidence="7">UBA9375</strain>
    </source>
</reference>
<feature type="region of interest" description="Disordered" evidence="5">
    <location>
        <begin position="202"/>
        <end position="246"/>
    </location>
</feature>
<evidence type="ECO:0008006" key="9">
    <source>
        <dbReference type="Google" id="ProtNLM"/>
    </source>
</evidence>
<dbReference type="Proteomes" id="UP000263642">
    <property type="component" value="Unassembled WGS sequence"/>
</dbReference>
<dbReference type="GO" id="GO:0009403">
    <property type="term" value="P:toxin biosynthetic process"/>
    <property type="evidence" value="ECO:0007669"/>
    <property type="project" value="InterPro"/>
</dbReference>
<evidence type="ECO:0000256" key="1">
    <source>
        <dbReference type="ARBA" id="ARBA00004141"/>
    </source>
</evidence>
<dbReference type="PANTHER" id="PTHR37306">
    <property type="entry name" value="COLICIN V PRODUCTION PROTEIN"/>
    <property type="match status" value="1"/>
</dbReference>
<evidence type="ECO:0000256" key="2">
    <source>
        <dbReference type="ARBA" id="ARBA00022692"/>
    </source>
</evidence>
<gene>
    <name evidence="7" type="ORF">DIT97_14695</name>
</gene>
<name>A0A3D3R5T9_9PLAN</name>
<keyword evidence="2 6" id="KW-0812">Transmembrane</keyword>
<dbReference type="EMBL" id="DQAY01000084">
    <property type="protein sequence ID" value="HCO24221.1"/>
    <property type="molecule type" value="Genomic_DNA"/>
</dbReference>
<dbReference type="PANTHER" id="PTHR37306:SF1">
    <property type="entry name" value="COLICIN V PRODUCTION PROTEIN"/>
    <property type="match status" value="1"/>
</dbReference>
<sequence length="433" mass="48011">MKNRGSASRGVGQLRNFSWTDRNRQDVAMWFDLLIVGILIYAVWKGASKGVVWQLAAIAALVLCFAFAESLSLQLAPLINVKPPLNRWIAMLVIYIAFSFISFTLARSLKTAIDSLKFNEFDRHLGAVLGLLKGILFSLFLTFFLITISESARATVLESRSGYAAAVILNEMAPVMPEELHNILDSCLAKLDHPEIDLHDHDDDDLFGSDHDHDQHGDHNPFPPGSNDLPNPFFEKSGSGGSDVRTTKQDSLLKEILKSIPSYLKSELEDKVIEAYNATAPEDRARFARELQSRIPGVLRNVTNDWQDGQPQTSLPADDSPLFGANGGQPDPQAEGITRERTKLLRDIAAIYSDYPEAQNSLIEEFEITLTGLPDQVVLAALQDWRADLLLNGGDPDPKTDVTTPLDTRVLRQLELQQVPINALGSALQDRMR</sequence>
<feature type="transmembrane region" description="Helical" evidence="6">
    <location>
        <begin position="27"/>
        <end position="44"/>
    </location>
</feature>
<evidence type="ECO:0000256" key="6">
    <source>
        <dbReference type="SAM" id="Phobius"/>
    </source>
</evidence>
<evidence type="ECO:0000313" key="8">
    <source>
        <dbReference type="Proteomes" id="UP000263642"/>
    </source>
</evidence>